<accession>A0AAD7YVP5</accession>
<gene>
    <name evidence="2" type="ORF">PYW07_006629</name>
</gene>
<evidence type="ECO:0000313" key="3">
    <source>
        <dbReference type="Proteomes" id="UP001231518"/>
    </source>
</evidence>
<evidence type="ECO:0000313" key="2">
    <source>
        <dbReference type="EMBL" id="KAJ8728933.1"/>
    </source>
</evidence>
<evidence type="ECO:0000256" key="1">
    <source>
        <dbReference type="SAM" id="MobiDB-lite"/>
    </source>
</evidence>
<dbReference type="AlphaFoldDB" id="A0AAD7YVP5"/>
<sequence>MLISVSSRIPDFWTDQPSHLPSTVRTVLAATAITDPEKLAAVADKIQETSRPSVVASVSGGGADSLAELVSKLSVEVAELRKSRGFERVGRQQSRVDRAPSGSRGRSSSRKRSRSRQPGLFFYYNRFGVKAV</sequence>
<organism evidence="2 3">
    <name type="scientific">Mythimna separata</name>
    <name type="common">Oriental armyworm</name>
    <name type="synonym">Pseudaletia separata</name>
    <dbReference type="NCBI Taxonomy" id="271217"/>
    <lineage>
        <taxon>Eukaryota</taxon>
        <taxon>Metazoa</taxon>
        <taxon>Ecdysozoa</taxon>
        <taxon>Arthropoda</taxon>
        <taxon>Hexapoda</taxon>
        <taxon>Insecta</taxon>
        <taxon>Pterygota</taxon>
        <taxon>Neoptera</taxon>
        <taxon>Endopterygota</taxon>
        <taxon>Lepidoptera</taxon>
        <taxon>Glossata</taxon>
        <taxon>Ditrysia</taxon>
        <taxon>Noctuoidea</taxon>
        <taxon>Noctuidae</taxon>
        <taxon>Noctuinae</taxon>
        <taxon>Hadenini</taxon>
        <taxon>Mythimna</taxon>
    </lineage>
</organism>
<proteinExistence type="predicted"/>
<protein>
    <submittedName>
        <fullName evidence="2">Uncharacterized protein</fullName>
    </submittedName>
</protein>
<feature type="region of interest" description="Disordered" evidence="1">
    <location>
        <begin position="86"/>
        <end position="117"/>
    </location>
</feature>
<reference evidence="2" key="1">
    <citation type="submission" date="2023-03" db="EMBL/GenBank/DDBJ databases">
        <title>Chromosome-level genomes of two armyworms, Mythimna separata and Mythimna loreyi, provide insights into the biosynthesis and reception of sex pheromones.</title>
        <authorList>
            <person name="Zhao H."/>
        </authorList>
    </citation>
    <scope>NUCLEOTIDE SEQUENCE</scope>
    <source>
        <strain evidence="2">BeijingLab</strain>
        <tissue evidence="2">Pupa</tissue>
    </source>
</reference>
<keyword evidence="3" id="KW-1185">Reference proteome</keyword>
<dbReference type="Proteomes" id="UP001231518">
    <property type="component" value="Chromosome 19"/>
</dbReference>
<feature type="compositionally biased region" description="Basic and acidic residues" evidence="1">
    <location>
        <begin position="86"/>
        <end position="98"/>
    </location>
</feature>
<name>A0AAD7YVP5_MYTSE</name>
<comment type="caution">
    <text evidence="2">The sequence shown here is derived from an EMBL/GenBank/DDBJ whole genome shotgun (WGS) entry which is preliminary data.</text>
</comment>
<dbReference type="EMBL" id="JARGEI010000007">
    <property type="protein sequence ID" value="KAJ8728933.1"/>
    <property type="molecule type" value="Genomic_DNA"/>
</dbReference>